<keyword evidence="2" id="KW-1185">Reference proteome</keyword>
<organism evidence="1 2">
    <name type="scientific">Elongatibacter sediminis</name>
    <dbReference type="NCBI Taxonomy" id="3119006"/>
    <lineage>
        <taxon>Bacteria</taxon>
        <taxon>Pseudomonadati</taxon>
        <taxon>Pseudomonadota</taxon>
        <taxon>Gammaproteobacteria</taxon>
        <taxon>Chromatiales</taxon>
        <taxon>Wenzhouxiangellaceae</taxon>
        <taxon>Elongatibacter</taxon>
    </lineage>
</organism>
<reference evidence="1 2" key="1">
    <citation type="submission" date="2024-02" db="EMBL/GenBank/DDBJ databases">
        <title>A novel Wenzhouxiangellaceae bacterium, isolated from coastal sediments.</title>
        <authorList>
            <person name="Du Z.-J."/>
            <person name="Ye Y.-Q."/>
            <person name="Zhang X.-Y."/>
        </authorList>
    </citation>
    <scope>NUCLEOTIDE SEQUENCE [LARGE SCALE GENOMIC DNA]</scope>
    <source>
        <strain evidence="1 2">CH-27</strain>
    </source>
</reference>
<evidence type="ECO:0000313" key="1">
    <source>
        <dbReference type="EMBL" id="MEJ8566503.1"/>
    </source>
</evidence>
<dbReference type="Gene3D" id="1.50.10.10">
    <property type="match status" value="1"/>
</dbReference>
<dbReference type="InterPro" id="IPR008928">
    <property type="entry name" value="6-hairpin_glycosidase_sf"/>
</dbReference>
<dbReference type="EMBL" id="JAZHOG010000001">
    <property type="protein sequence ID" value="MEJ8566503.1"/>
    <property type="molecule type" value="Genomic_DNA"/>
</dbReference>
<proteinExistence type="predicted"/>
<dbReference type="RefSeq" id="WP_354693821.1">
    <property type="nucleotide sequence ID" value="NZ_JAZHOG010000001.1"/>
</dbReference>
<protein>
    <recommendedName>
        <fullName evidence="3">Squalene cyclase C-terminal domain-containing protein</fullName>
    </recommendedName>
</protein>
<dbReference type="AlphaFoldDB" id="A0AAW9RCK4"/>
<gene>
    <name evidence="1" type="ORF">V3330_02590</name>
</gene>
<comment type="caution">
    <text evidence="1">The sequence shown here is derived from an EMBL/GenBank/DDBJ whole genome shotgun (WGS) entry which is preliminary data.</text>
</comment>
<evidence type="ECO:0000313" key="2">
    <source>
        <dbReference type="Proteomes" id="UP001359886"/>
    </source>
</evidence>
<dbReference type="Proteomes" id="UP001359886">
    <property type="component" value="Unassembled WGS sequence"/>
</dbReference>
<evidence type="ECO:0008006" key="3">
    <source>
        <dbReference type="Google" id="ProtNLM"/>
    </source>
</evidence>
<dbReference type="GO" id="GO:0005975">
    <property type="term" value="P:carbohydrate metabolic process"/>
    <property type="evidence" value="ECO:0007669"/>
    <property type="project" value="InterPro"/>
</dbReference>
<dbReference type="SUPFAM" id="SSF48208">
    <property type="entry name" value="Six-hairpin glycosidases"/>
    <property type="match status" value="1"/>
</dbReference>
<dbReference type="InterPro" id="IPR012341">
    <property type="entry name" value="6hp_glycosidase-like_sf"/>
</dbReference>
<name>A0AAW9RCK4_9GAMM</name>
<accession>A0AAW9RCK4</accession>
<sequence length="597" mass="65406">MAILLAVVCAMSPGVARGWMQPADCPPPGDVAEVAALFEAVRAGRHDEPAAGHGMEAHARCQVFLTVGGPDRAAFTTVGQGADPGRALAEAMAGQPDGWRDGTWHRLDFVSRVEPFIAGGPPRPRSLYGLATGEVDGIALLPMELSVWGLADKDGSPRDDRLQRFLDRQPWRSRRSAISFRPEVKPVPWRHRFTTDAWFSVGGAPVRLYRGHPDAPATDRESLLRAAVDGGDYLLRSLSAKGRFLYHYSARDDRDRGGYNILRHAGTTFSLFELYRATGLPRFATGGRRALQYLEEHIVDCPGDAAAACVAEHGKIKLGGNGLALVALTEYFGATGDDSILPVARRLARWLARAQQQDGRFRPHQWSYPEGEPLDFISAYYPGEAIFGLARLHGLDPDPRWLDTASRAARYLATGRDGGVPTDELAHDHWLLYGLAELQVIGPEPLWIDHGTRLSRAILRSQRQKGSPWPDWLGSYYTPPRSTPTATRTEALVAAWHLAGAAGRNEDQPVLLAAACRSASFQLMTRYTPASALFLPAPARALGGFRSSLTDFNVRMDFVQHNISALLGIVVILDEILAHTEPAQRVCSHAYDRQRGN</sequence>